<evidence type="ECO:0000313" key="2">
    <source>
        <dbReference type="EMBL" id="KAB1662459.1"/>
    </source>
</evidence>
<gene>
    <name evidence="2" type="ORF">F8O01_00475</name>
</gene>
<evidence type="ECO:0000256" key="1">
    <source>
        <dbReference type="SAM" id="MobiDB-lite"/>
    </source>
</evidence>
<dbReference type="Proteomes" id="UP000467240">
    <property type="component" value="Unassembled WGS sequence"/>
</dbReference>
<keyword evidence="3" id="KW-1185">Reference proteome</keyword>
<dbReference type="EMBL" id="WBJZ01000001">
    <property type="protein sequence ID" value="KAB1662459.1"/>
    <property type="molecule type" value="Genomic_DNA"/>
</dbReference>
<sequence length="60" mass="6381">MEHEPGSRGRIGADRPRAPTPDEEPADAPARPAAPRRAGRPGPPSPTRPGIRSVTTRRPP</sequence>
<evidence type="ECO:0000313" key="3">
    <source>
        <dbReference type="Proteomes" id="UP000467240"/>
    </source>
</evidence>
<dbReference type="AlphaFoldDB" id="A0A7J5C3V4"/>
<protein>
    <submittedName>
        <fullName evidence="2">Uncharacterized protein</fullName>
    </submittedName>
</protein>
<reference evidence="2 3" key="1">
    <citation type="submission" date="2019-09" db="EMBL/GenBank/DDBJ databases">
        <title>Phylogeny of genus Pseudoclavibacter and closely related genus.</title>
        <authorList>
            <person name="Li Y."/>
        </authorList>
    </citation>
    <scope>NUCLEOTIDE SEQUENCE [LARGE SCALE GENOMIC DNA]</scope>
    <source>
        <strain evidence="2 3">DSM 23821</strain>
    </source>
</reference>
<comment type="caution">
    <text evidence="2">The sequence shown here is derived from an EMBL/GenBank/DDBJ whole genome shotgun (WGS) entry which is preliminary data.</text>
</comment>
<feature type="region of interest" description="Disordered" evidence="1">
    <location>
        <begin position="1"/>
        <end position="60"/>
    </location>
</feature>
<feature type="compositionally biased region" description="Low complexity" evidence="1">
    <location>
        <begin position="27"/>
        <end position="36"/>
    </location>
</feature>
<feature type="compositionally biased region" description="Basic and acidic residues" evidence="1">
    <location>
        <begin position="1"/>
        <end position="17"/>
    </location>
</feature>
<proteinExistence type="predicted"/>
<organism evidence="2 3">
    <name type="scientific">Pseudoclavibacter chungangensis</name>
    <dbReference type="NCBI Taxonomy" id="587635"/>
    <lineage>
        <taxon>Bacteria</taxon>
        <taxon>Bacillati</taxon>
        <taxon>Actinomycetota</taxon>
        <taxon>Actinomycetes</taxon>
        <taxon>Micrococcales</taxon>
        <taxon>Microbacteriaceae</taxon>
        <taxon>Pseudoclavibacter</taxon>
    </lineage>
</organism>
<name>A0A7J5C3V4_9MICO</name>
<accession>A0A7J5C3V4</accession>